<sequence length="490" mass="52199">MIVDDLRRRGTTTAIDTASTNRGTTAHHFRHLHAERAGPVFRVRSVRVQLILPVATVAGVGHRQRKHTPMVVVDVHQPLTGLSCMILPLAVLSTDRARRSLVHERINHHVTLAAVVPIDCHLPSSHKGTTTRLLSITIHHVLTVDRFLQDNVRRWDQRGRTQPIATVDSVDDHRCRTQPSAAQCFLLALLRACIGRARLSIIVYDRDRCRRRCRSSQRGGGDVGADPIATSSLPCFPSRRRRRRCRRGRGYQRLKLACSCYVSPATLLHHEPVAAFDQHHPTAACCDLRRRPGYPTTIHRQPLSPRPDRWWCGIDGRIALLIDNRTNGATTAMIYPIIIAIAAATTVGAAVASSAVSAAVATVAATAAAAAVAAALGGGNGHSCAGGGDKAIDTTIITASVQIAATDATATAATPTRRRGGRHNGQHSSMIIANTTAATGATVAAAAATAVATAAVAVATDHHQLVVGASLRHLAAAQVGHQRVATVDAL</sequence>
<name>A0AAG5DI57_ANOAO</name>
<dbReference type="EnsemblMetazoa" id="ENSAATROPT011920">
    <property type="protein sequence ID" value="ENSAATROPP010801"/>
    <property type="gene ID" value="ENSAATROPG009709"/>
</dbReference>
<organism evidence="2 3">
    <name type="scientific">Anopheles atroparvus</name>
    <name type="common">European mosquito</name>
    <dbReference type="NCBI Taxonomy" id="41427"/>
    <lineage>
        <taxon>Eukaryota</taxon>
        <taxon>Metazoa</taxon>
        <taxon>Ecdysozoa</taxon>
        <taxon>Arthropoda</taxon>
        <taxon>Hexapoda</taxon>
        <taxon>Insecta</taxon>
        <taxon>Pterygota</taxon>
        <taxon>Neoptera</taxon>
        <taxon>Endopterygota</taxon>
        <taxon>Diptera</taxon>
        <taxon>Nematocera</taxon>
        <taxon>Culicoidea</taxon>
        <taxon>Culicidae</taxon>
        <taxon>Anophelinae</taxon>
        <taxon>Anopheles</taxon>
    </lineage>
</organism>
<dbReference type="Proteomes" id="UP000075880">
    <property type="component" value="Unassembled WGS sequence"/>
</dbReference>
<evidence type="ECO:0000256" key="1">
    <source>
        <dbReference type="SAM" id="Phobius"/>
    </source>
</evidence>
<keyword evidence="1" id="KW-0812">Transmembrane</keyword>
<dbReference type="AlphaFoldDB" id="A0AAG5DI57"/>
<reference evidence="2" key="1">
    <citation type="submission" date="2024-04" db="UniProtKB">
        <authorList>
            <consortium name="EnsemblMetazoa"/>
        </authorList>
    </citation>
    <scope>IDENTIFICATION</scope>
    <source>
        <strain evidence="2">EBRO</strain>
    </source>
</reference>
<proteinExistence type="predicted"/>
<keyword evidence="3" id="KW-1185">Reference proteome</keyword>
<evidence type="ECO:0000313" key="2">
    <source>
        <dbReference type="EnsemblMetazoa" id="ENSAATROPP010801"/>
    </source>
</evidence>
<evidence type="ECO:0000313" key="3">
    <source>
        <dbReference type="Proteomes" id="UP000075880"/>
    </source>
</evidence>
<protein>
    <submittedName>
        <fullName evidence="2">Uncharacterized protein</fullName>
    </submittedName>
</protein>
<feature type="transmembrane region" description="Helical" evidence="1">
    <location>
        <begin position="358"/>
        <end position="376"/>
    </location>
</feature>
<keyword evidence="1" id="KW-0472">Membrane</keyword>
<accession>A0AAG5DI57</accession>
<feature type="transmembrane region" description="Helical" evidence="1">
    <location>
        <begin position="332"/>
        <end position="352"/>
    </location>
</feature>
<keyword evidence="1" id="KW-1133">Transmembrane helix</keyword>